<dbReference type="OrthoDB" id="4851038at2759"/>
<dbReference type="AlphaFoldDB" id="A0A8H3VUL2"/>
<protein>
    <submittedName>
        <fullName evidence="1">Uncharacterized protein</fullName>
    </submittedName>
</protein>
<gene>
    <name evidence="1" type="ORF">GQ607_017063</name>
</gene>
<feature type="non-terminal residue" evidence="1">
    <location>
        <position position="1"/>
    </location>
</feature>
<dbReference type="Proteomes" id="UP000434172">
    <property type="component" value="Unassembled WGS sequence"/>
</dbReference>
<evidence type="ECO:0000313" key="2">
    <source>
        <dbReference type="Proteomes" id="UP000434172"/>
    </source>
</evidence>
<dbReference type="EMBL" id="WOWK01000190">
    <property type="protein sequence ID" value="KAF0315673.1"/>
    <property type="molecule type" value="Genomic_DNA"/>
</dbReference>
<sequence length="504" mass="58210">MSDPFRPLSREAYWGDNARMVQETAMYEKLIYDLAEGGMVKGELKHPWQLERWQQHHHPRATVRMFSGCAGHCNQSHVFESMKDMYYHFDDAASNCPDVPFRRMIILEGLDPRFAELLGVELGIPPDFWLAHCDETCRFRVVNSLFQQTGRSQYWRVAIPQIREPLPTQKKLDKGPFIVETGPFDRFADIADSPDQILQRIEFMSYVSFWGHKHENKGWTALFLIDPRNTRLRMSKEHNYHTTQPDVSICLRDVHFARRNMFKMVASDWKKPQITLPHLCVLYETLESSYDRRKDAIEGRSDPYGATIIARNLIHEIWDAYTSWYTVVLEDELIDDEWAFENLNVDAAIKLAKDRNSFENYQTTFSHCSAIRRGRRDLQALRHAFTAPNEDEYGALDDGGTQSFANNEGEGCDSRSTAFEERRWATMDNRWQELELTTQAFMESFATRADMLHAITSSRQSRSSGQLTMLATVAVPFSVIAAIFSMGGDYAAGEAHFAVYWGIS</sequence>
<accession>A0A8H3VUL2</accession>
<proteinExistence type="predicted"/>
<keyword evidence="2" id="KW-1185">Reference proteome</keyword>
<evidence type="ECO:0000313" key="1">
    <source>
        <dbReference type="EMBL" id="KAF0315673.1"/>
    </source>
</evidence>
<name>A0A8H3VUL2_9PEZI</name>
<reference evidence="1 2" key="1">
    <citation type="submission" date="2019-12" db="EMBL/GenBank/DDBJ databases">
        <title>A genome sequence resource for the geographically widespread anthracnose pathogen Colletotrichum asianum.</title>
        <authorList>
            <person name="Meng Y."/>
        </authorList>
    </citation>
    <scope>NUCLEOTIDE SEQUENCE [LARGE SCALE GENOMIC DNA]</scope>
    <source>
        <strain evidence="1 2">ICMP 18580</strain>
    </source>
</reference>
<comment type="caution">
    <text evidence="1">The sequence shown here is derived from an EMBL/GenBank/DDBJ whole genome shotgun (WGS) entry which is preliminary data.</text>
</comment>
<organism evidence="1 2">
    <name type="scientific">Colletotrichum asianum</name>
    <dbReference type="NCBI Taxonomy" id="702518"/>
    <lineage>
        <taxon>Eukaryota</taxon>
        <taxon>Fungi</taxon>
        <taxon>Dikarya</taxon>
        <taxon>Ascomycota</taxon>
        <taxon>Pezizomycotina</taxon>
        <taxon>Sordariomycetes</taxon>
        <taxon>Hypocreomycetidae</taxon>
        <taxon>Glomerellales</taxon>
        <taxon>Glomerellaceae</taxon>
        <taxon>Colletotrichum</taxon>
        <taxon>Colletotrichum gloeosporioides species complex</taxon>
    </lineage>
</organism>